<dbReference type="eggNOG" id="ENOG5030N1Y">
    <property type="taxonomic scope" value="Bacteria"/>
</dbReference>
<dbReference type="Proteomes" id="UP000003416">
    <property type="component" value="Unassembled WGS sequence"/>
</dbReference>
<dbReference type="HOGENOM" id="CLU_992708_0_0_10"/>
<dbReference type="AlphaFoldDB" id="F3PVD1"/>
<keyword evidence="2" id="KW-0732">Signal</keyword>
<dbReference type="EMBL" id="AFBN01000065">
    <property type="protein sequence ID" value="EGF55029.1"/>
    <property type="molecule type" value="Genomic_DNA"/>
</dbReference>
<proteinExistence type="predicted"/>
<protein>
    <submittedName>
        <fullName evidence="4">Conserved domain protein</fullName>
    </submittedName>
</protein>
<evidence type="ECO:0000259" key="3">
    <source>
        <dbReference type="Pfam" id="PF12985"/>
    </source>
</evidence>
<evidence type="ECO:0000256" key="1">
    <source>
        <dbReference type="SAM" id="MobiDB-lite"/>
    </source>
</evidence>
<dbReference type="Pfam" id="PF12985">
    <property type="entry name" value="DUF3869"/>
    <property type="match status" value="1"/>
</dbReference>
<comment type="caution">
    <text evidence="4">The sequence shown here is derived from an EMBL/GenBank/DDBJ whole genome shotgun (WGS) entry which is preliminary data.</text>
</comment>
<dbReference type="STRING" id="763034.HMPREF9446_02709"/>
<accession>F3PVD1</accession>
<sequence>MKKIKFLNGMNAVLACAAVALATTFTSCEKEEFNVKFEPNPAMVCFTPNVIDAATNENVTKNATFTGADNIVSTASDKALAAGEATITATVNGVSGSITVKYPAVAAGQVVSLSPVIILSPEFGKEPSVVNAEKVGSPIMKYGNAADGIDHNGNTWAKNESDYLVDYTAKWDESAVATKGAVTKVVVVTPEQLEVENKGEETLQASAWCMYNAEYAIQAANVEYELTATATGEKIKVVYYNPIYQITVTAKEMALPGHEHAYQHGHGHGDNPNAGGGITLAD</sequence>
<name>F3PVD1_9BACE</name>
<evidence type="ECO:0000256" key="2">
    <source>
        <dbReference type="SAM" id="SignalP"/>
    </source>
</evidence>
<feature type="domain" description="DUF3869" evidence="3">
    <location>
        <begin position="39"/>
        <end position="119"/>
    </location>
</feature>
<reference evidence="4 5" key="1">
    <citation type="submission" date="2011-02" db="EMBL/GenBank/DDBJ databases">
        <authorList>
            <person name="Weinstock G."/>
            <person name="Sodergren E."/>
            <person name="Clifton S."/>
            <person name="Fulton L."/>
            <person name="Fulton B."/>
            <person name="Courtney L."/>
            <person name="Fronick C."/>
            <person name="Harrison M."/>
            <person name="Strong C."/>
            <person name="Farmer C."/>
            <person name="Delahaunty K."/>
            <person name="Markovic C."/>
            <person name="Hall O."/>
            <person name="Minx P."/>
            <person name="Tomlinson C."/>
            <person name="Mitreva M."/>
            <person name="Hou S."/>
            <person name="Chen J."/>
            <person name="Wollam A."/>
            <person name="Pepin K.H."/>
            <person name="Johnson M."/>
            <person name="Bhonagiri V."/>
            <person name="Zhang X."/>
            <person name="Suruliraj S."/>
            <person name="Warren W."/>
            <person name="Chinwalla A."/>
            <person name="Mardis E.R."/>
            <person name="Wilson R.K."/>
        </authorList>
    </citation>
    <scope>NUCLEOTIDE SEQUENCE [LARGE SCALE GENOMIC DNA]</scope>
    <source>
        <strain evidence="4 5">YIT 12057</strain>
    </source>
</reference>
<dbReference type="InterPro" id="IPR024620">
    <property type="entry name" value="DUF3869"/>
</dbReference>
<feature type="signal peptide" evidence="2">
    <location>
        <begin position="1"/>
        <end position="22"/>
    </location>
</feature>
<dbReference type="GeneID" id="86051304"/>
<dbReference type="RefSeq" id="WP_009125949.1">
    <property type="nucleotide sequence ID" value="NZ_GL882660.1"/>
</dbReference>
<keyword evidence="5" id="KW-1185">Reference proteome</keyword>
<dbReference type="PROSITE" id="PS51257">
    <property type="entry name" value="PROKAR_LIPOPROTEIN"/>
    <property type="match status" value="1"/>
</dbReference>
<feature type="chain" id="PRO_5003300102" evidence="2">
    <location>
        <begin position="23"/>
        <end position="282"/>
    </location>
</feature>
<gene>
    <name evidence="4" type="ORF">HMPREF9446_02709</name>
</gene>
<evidence type="ECO:0000313" key="4">
    <source>
        <dbReference type="EMBL" id="EGF55029.1"/>
    </source>
</evidence>
<feature type="region of interest" description="Disordered" evidence="1">
    <location>
        <begin position="260"/>
        <end position="282"/>
    </location>
</feature>
<organism evidence="4 5">
    <name type="scientific">Bacteroides fluxus YIT 12057</name>
    <dbReference type="NCBI Taxonomy" id="763034"/>
    <lineage>
        <taxon>Bacteria</taxon>
        <taxon>Pseudomonadati</taxon>
        <taxon>Bacteroidota</taxon>
        <taxon>Bacteroidia</taxon>
        <taxon>Bacteroidales</taxon>
        <taxon>Bacteroidaceae</taxon>
        <taxon>Bacteroides</taxon>
    </lineage>
</organism>
<evidence type="ECO:0000313" key="5">
    <source>
        <dbReference type="Proteomes" id="UP000003416"/>
    </source>
</evidence>